<dbReference type="SUPFAM" id="SSF160631">
    <property type="entry name" value="SMI1/KNR4-like"/>
    <property type="match status" value="1"/>
</dbReference>
<evidence type="ECO:0000313" key="2">
    <source>
        <dbReference type="Proteomes" id="UP000430368"/>
    </source>
</evidence>
<evidence type="ECO:0008006" key="3">
    <source>
        <dbReference type="Google" id="ProtNLM"/>
    </source>
</evidence>
<dbReference type="Proteomes" id="UP000430368">
    <property type="component" value="Chromosome"/>
</dbReference>
<gene>
    <name evidence="1" type="ORF">FO014_23420</name>
</gene>
<proteinExistence type="predicted"/>
<keyword evidence="2" id="KW-1185">Reference proteome</keyword>
<name>A0ABX6GTU3_9GAMM</name>
<dbReference type="EMBL" id="CP041764">
    <property type="protein sequence ID" value="QHA89700.1"/>
    <property type="molecule type" value="Genomic_DNA"/>
</dbReference>
<accession>A0ABX6GTU3</accession>
<reference evidence="1 2" key="1">
    <citation type="submission" date="2019-07" db="EMBL/GenBank/DDBJ databases">
        <title>Serratia dokdonensis sp. nov., an elicitor of systemic resistance in Nicotiana Tabacum.</title>
        <authorList>
            <person name="Son J.-S."/>
            <person name="Hwang Y.-J."/>
            <person name="Lee S.-Y."/>
            <person name="Ghim S.-Y."/>
        </authorList>
    </citation>
    <scope>NUCLEOTIDE SEQUENCE [LARGE SCALE GENOMIC DNA]</scope>
    <source>
        <strain evidence="1 2">KUDC3025</strain>
    </source>
</reference>
<protein>
    <recommendedName>
        <fullName evidence="3">SMI1/KNR4 family protein</fullName>
    </recommendedName>
</protein>
<dbReference type="NCBIfam" id="NF038335">
    <property type="entry name" value="YPO0640_fam"/>
    <property type="match status" value="1"/>
</dbReference>
<evidence type="ECO:0000313" key="1">
    <source>
        <dbReference type="EMBL" id="QHA89700.1"/>
    </source>
</evidence>
<dbReference type="InterPro" id="IPR037883">
    <property type="entry name" value="Knr4/Smi1-like_sf"/>
</dbReference>
<dbReference type="RefSeq" id="WP_111737183.1">
    <property type="nucleotide sequence ID" value="NZ_CP041764.1"/>
</dbReference>
<sequence>MKKIEESVNDIKRLVHSLGVNTSYVVEPGYTGDIPSISFTGKQITLIANFWNEYHPFLKLMDGFDIDGYELYGISNKSADGNKKINIESANSLSNELSSDYDEQLENLVIIGGNGTDIFVCDLQSKKWDMRDSIAIDEAYESHDSFESFLSSVVNTIIENNS</sequence>
<organism evidence="1 2">
    <name type="scientific">Serratia rhizosphaerae</name>
    <dbReference type="NCBI Taxonomy" id="2597702"/>
    <lineage>
        <taxon>Bacteria</taxon>
        <taxon>Pseudomonadati</taxon>
        <taxon>Pseudomonadota</taxon>
        <taxon>Gammaproteobacteria</taxon>
        <taxon>Enterobacterales</taxon>
        <taxon>Yersiniaceae</taxon>
        <taxon>Serratia</taxon>
    </lineage>
</organism>
<dbReference type="Gene3D" id="3.40.1580.10">
    <property type="entry name" value="SMI1/KNR4-like"/>
    <property type="match status" value="1"/>
</dbReference>